<sequence length="477" mass="52684">MSQQQQLGVSSGQRMVDLTGGRLPDEILIGIFCFALPPSWVMTWAEATAPFPLVWSADSRMKLAIIKVCRTWHRVGLEFLYQSVVIRQIGQLAAFVHALEARGSLGSFVRHFAVSCFQHPRYRAMRDTELSKVFALCANLTHFAYTPQLLTPPPPLLPAVAIPVFPSTITRLEFGLSIDYRDILPALAYVSPTLLSLSLMLPGAYPTDHPPLVFTQLESLRLDIAHDSMIPASHWAMPALRRVLVHDHFRFGLPAYAKRREQLDAFLAAYGFTLTSLAVSYLKGGSLQALLDRCPMLEYIAVSRDVFAALPTNHHPTLAAIDVFVDNHIPDIYTIPFFIQKSVHRNQASLPALRICRYLLGSSILDHLRYTPPPVIPIADSSNIASGAVRLDNPAISDLPQCSCLALILSSERDSAAEDSDEDSDYVLLDEDLVSLDEDSDSESTSGAITVSDEDEWTSEGDISAQEALEIFRGTLP</sequence>
<reference evidence="2" key="1">
    <citation type="submission" date="2023-03" db="EMBL/GenBank/DDBJ databases">
        <title>Massive genome expansion in bonnet fungi (Mycena s.s.) driven by repeated elements and novel gene families across ecological guilds.</title>
        <authorList>
            <consortium name="Lawrence Berkeley National Laboratory"/>
            <person name="Harder C.B."/>
            <person name="Miyauchi S."/>
            <person name="Viragh M."/>
            <person name="Kuo A."/>
            <person name="Thoen E."/>
            <person name="Andreopoulos B."/>
            <person name="Lu D."/>
            <person name="Skrede I."/>
            <person name="Drula E."/>
            <person name="Henrissat B."/>
            <person name="Morin E."/>
            <person name="Kohler A."/>
            <person name="Barry K."/>
            <person name="LaButti K."/>
            <person name="Morin E."/>
            <person name="Salamov A."/>
            <person name="Lipzen A."/>
            <person name="Mereny Z."/>
            <person name="Hegedus B."/>
            <person name="Baldrian P."/>
            <person name="Stursova M."/>
            <person name="Weitz H."/>
            <person name="Taylor A."/>
            <person name="Grigoriev I.V."/>
            <person name="Nagy L.G."/>
            <person name="Martin F."/>
            <person name="Kauserud H."/>
        </authorList>
    </citation>
    <scope>NUCLEOTIDE SEQUENCE</scope>
    <source>
        <strain evidence="2">CBHHK173m</strain>
    </source>
</reference>
<proteinExistence type="predicted"/>
<evidence type="ECO:0000313" key="3">
    <source>
        <dbReference type="Proteomes" id="UP001222325"/>
    </source>
</evidence>
<dbReference type="EMBL" id="JARJCN010000004">
    <property type="protein sequence ID" value="KAJ7101291.1"/>
    <property type="molecule type" value="Genomic_DNA"/>
</dbReference>
<dbReference type="Proteomes" id="UP001222325">
    <property type="component" value="Unassembled WGS sequence"/>
</dbReference>
<comment type="caution">
    <text evidence="2">The sequence shown here is derived from an EMBL/GenBank/DDBJ whole genome shotgun (WGS) entry which is preliminary data.</text>
</comment>
<evidence type="ECO:0000256" key="1">
    <source>
        <dbReference type="SAM" id="MobiDB-lite"/>
    </source>
</evidence>
<evidence type="ECO:0000313" key="2">
    <source>
        <dbReference type="EMBL" id="KAJ7101291.1"/>
    </source>
</evidence>
<gene>
    <name evidence="2" type="ORF">B0H15DRAFT_927139</name>
</gene>
<protein>
    <recommendedName>
        <fullName evidence="4">F-box domain-containing protein</fullName>
    </recommendedName>
</protein>
<organism evidence="2 3">
    <name type="scientific">Mycena belliarum</name>
    <dbReference type="NCBI Taxonomy" id="1033014"/>
    <lineage>
        <taxon>Eukaryota</taxon>
        <taxon>Fungi</taxon>
        <taxon>Dikarya</taxon>
        <taxon>Basidiomycota</taxon>
        <taxon>Agaricomycotina</taxon>
        <taxon>Agaricomycetes</taxon>
        <taxon>Agaricomycetidae</taxon>
        <taxon>Agaricales</taxon>
        <taxon>Marasmiineae</taxon>
        <taxon>Mycenaceae</taxon>
        <taxon>Mycena</taxon>
    </lineage>
</organism>
<accession>A0AAD6Y0L5</accession>
<evidence type="ECO:0008006" key="4">
    <source>
        <dbReference type="Google" id="ProtNLM"/>
    </source>
</evidence>
<feature type="region of interest" description="Disordered" evidence="1">
    <location>
        <begin position="436"/>
        <end position="463"/>
    </location>
</feature>
<keyword evidence="3" id="KW-1185">Reference proteome</keyword>
<dbReference type="AlphaFoldDB" id="A0AAD6Y0L5"/>
<name>A0AAD6Y0L5_9AGAR</name>